<dbReference type="GO" id="GO:0043240">
    <property type="term" value="C:Fanconi anaemia nuclear complex"/>
    <property type="evidence" value="ECO:0007669"/>
    <property type="project" value="InterPro"/>
</dbReference>
<dbReference type="Pfam" id="PF11107">
    <property type="entry name" value="FANCF"/>
    <property type="match status" value="1"/>
</dbReference>
<evidence type="ECO:0000313" key="1">
    <source>
        <dbReference type="EMBL" id="PON66824.1"/>
    </source>
</evidence>
<dbReference type="OrthoDB" id="1930482at2759"/>
<dbReference type="STRING" id="63057.A0A2P5D0K1"/>
<accession>A0A2P5D0K1</accession>
<dbReference type="InterPro" id="IPR035428">
    <property type="entry name" value="FANCF"/>
</dbReference>
<dbReference type="PANTHER" id="PTHR14449:SF2">
    <property type="entry name" value="FANCONI ANEMIA GROUP F PROTEIN"/>
    <property type="match status" value="1"/>
</dbReference>
<dbReference type="GO" id="GO:0036297">
    <property type="term" value="P:interstrand cross-link repair"/>
    <property type="evidence" value="ECO:0007669"/>
    <property type="project" value="InterPro"/>
</dbReference>
<evidence type="ECO:0000313" key="2">
    <source>
        <dbReference type="Proteomes" id="UP000237000"/>
    </source>
</evidence>
<dbReference type="AlphaFoldDB" id="A0A2P5D0K1"/>
<keyword evidence="2" id="KW-1185">Reference proteome</keyword>
<dbReference type="EMBL" id="JXTC01000309">
    <property type="protein sequence ID" value="PON66824.1"/>
    <property type="molecule type" value="Genomic_DNA"/>
</dbReference>
<dbReference type="PANTHER" id="PTHR14449">
    <property type="entry name" value="FANCONI ANEMIA GROUP F PROTEIN FANCF"/>
    <property type="match status" value="1"/>
</dbReference>
<name>A0A2P5D0K1_TREOI</name>
<protein>
    <submittedName>
        <fullName evidence="1">Fanconi anemia group F protein (FANCF)</fullName>
    </submittedName>
</protein>
<dbReference type="FunCoup" id="A0A2P5D0K1">
    <property type="interactions" value="25"/>
</dbReference>
<comment type="caution">
    <text evidence="1">The sequence shown here is derived from an EMBL/GenBank/DDBJ whole genome shotgun (WGS) entry which is preliminary data.</text>
</comment>
<gene>
    <name evidence="1" type="ORF">TorRG33x02_266820</name>
</gene>
<sequence length="467" mass="53117">MGWRHPDISLEDLMKLVKGFVDILILTSGYQSSGRIAHWDPLNINKAFQWASFFENVLKTFGCLDDHQESVKELDAALSKLTSEASFPQGLANLSSATLTVARGFLVEHFIHTLPLRDSHLRAFLLATIEMDLDELSAAENDCLSVYLNKLRLQTTSISSVQNRMFTNEDLATSPDSLATKAGECEIISLTKYTLQRLLKRWSAVSNIATIERSLETISNNIRCSSWSEFDDNLFKEQLKQNDAPAIVEQVVGFVTWNLWKSKNLSYFLDKRAIYMVSGASMIFSASKIQWVQVLERLNISVQRSDDNFRDTIELLLLGCIANRWTYLIEHLMSVSYYSITTSEQFHEVCKLLPAKFQTLEPGQEAMSSKESDILGYLTGILNGQLHPLWTVSPALAAVAIPSWSPLFRFYMNELELQFRGDFSTMRCCSCIQEKKEHHDCELAERIWCLYIFHGYGARQMHGPNSV</sequence>
<dbReference type="InParanoid" id="A0A2P5D0K1"/>
<reference evidence="2" key="1">
    <citation type="submission" date="2016-06" db="EMBL/GenBank/DDBJ databases">
        <title>Parallel loss of symbiosis genes in relatives of nitrogen-fixing non-legume Parasponia.</title>
        <authorList>
            <person name="Van Velzen R."/>
            <person name="Holmer R."/>
            <person name="Bu F."/>
            <person name="Rutten L."/>
            <person name="Van Zeijl A."/>
            <person name="Liu W."/>
            <person name="Santuari L."/>
            <person name="Cao Q."/>
            <person name="Sharma T."/>
            <person name="Shen D."/>
            <person name="Roswanjaya Y."/>
            <person name="Wardhani T."/>
            <person name="Kalhor M.S."/>
            <person name="Jansen J."/>
            <person name="Van den Hoogen J."/>
            <person name="Gungor B."/>
            <person name="Hartog M."/>
            <person name="Hontelez J."/>
            <person name="Verver J."/>
            <person name="Yang W.-C."/>
            <person name="Schijlen E."/>
            <person name="Repin R."/>
            <person name="Schilthuizen M."/>
            <person name="Schranz E."/>
            <person name="Heidstra R."/>
            <person name="Miyata K."/>
            <person name="Fedorova E."/>
            <person name="Kohlen W."/>
            <person name="Bisseling T."/>
            <person name="Smit S."/>
            <person name="Geurts R."/>
        </authorList>
    </citation>
    <scope>NUCLEOTIDE SEQUENCE [LARGE SCALE GENOMIC DNA]</scope>
    <source>
        <strain evidence="2">cv. RG33-2</strain>
    </source>
</reference>
<dbReference type="Proteomes" id="UP000237000">
    <property type="component" value="Unassembled WGS sequence"/>
</dbReference>
<proteinExistence type="predicted"/>
<organism evidence="1 2">
    <name type="scientific">Trema orientale</name>
    <name type="common">Charcoal tree</name>
    <name type="synonym">Celtis orientalis</name>
    <dbReference type="NCBI Taxonomy" id="63057"/>
    <lineage>
        <taxon>Eukaryota</taxon>
        <taxon>Viridiplantae</taxon>
        <taxon>Streptophyta</taxon>
        <taxon>Embryophyta</taxon>
        <taxon>Tracheophyta</taxon>
        <taxon>Spermatophyta</taxon>
        <taxon>Magnoliopsida</taxon>
        <taxon>eudicotyledons</taxon>
        <taxon>Gunneridae</taxon>
        <taxon>Pentapetalae</taxon>
        <taxon>rosids</taxon>
        <taxon>fabids</taxon>
        <taxon>Rosales</taxon>
        <taxon>Cannabaceae</taxon>
        <taxon>Trema</taxon>
    </lineage>
</organism>